<sequence>MFKTKLIEEFSKYKHISFDLWLTLIRTNPAFKPKRNRLFKDFFEIEKPMEEVAAIIRKFDILTNGINEKVTKNFDTYEIYCLILDALGVEFDSYSHQQLEEFYKLTEALMLEYKPLLLDDNLPSFLKQLHNAGKTMNILSNTAFIKGHSLRHVIRHYELDSYFNFQAYSDETGFSKPGLAMYEYAYQNIQKIVPVAKHEVIHVGDNIVSDYNGALAFGFEAHLLINKTTDESKL</sequence>
<dbReference type="NCBIfam" id="TIGR01549">
    <property type="entry name" value="HAD-SF-IA-v1"/>
    <property type="match status" value="1"/>
</dbReference>
<dbReference type="EC" id="3.1.3.-" evidence="1"/>
<dbReference type="Proteomes" id="UP001517367">
    <property type="component" value="Unassembled WGS sequence"/>
</dbReference>
<dbReference type="PANTHER" id="PTHR46191">
    <property type="match status" value="1"/>
</dbReference>
<keyword evidence="1" id="KW-0378">Hydrolase</keyword>
<dbReference type="SUPFAM" id="SSF56784">
    <property type="entry name" value="HAD-like"/>
    <property type="match status" value="1"/>
</dbReference>
<reference evidence="1 2" key="1">
    <citation type="submission" date="2024-12" db="EMBL/GenBank/DDBJ databases">
        <authorList>
            <person name="Hu S."/>
        </authorList>
    </citation>
    <scope>NUCLEOTIDE SEQUENCE [LARGE SCALE GENOMIC DNA]</scope>
    <source>
        <strain evidence="1 2">P-25</strain>
    </source>
</reference>
<dbReference type="EMBL" id="SRMP02000012">
    <property type="protein sequence ID" value="MFN0291615.1"/>
    <property type="molecule type" value="Genomic_DNA"/>
</dbReference>
<protein>
    <submittedName>
        <fullName evidence="1">HAD family hydrolase</fullName>
        <ecNumber evidence="1">3.1.3.-</ecNumber>
    </submittedName>
</protein>
<dbReference type="InterPro" id="IPR006439">
    <property type="entry name" value="HAD-SF_hydro_IA"/>
</dbReference>
<dbReference type="Gene3D" id="3.40.50.1000">
    <property type="entry name" value="HAD superfamily/HAD-like"/>
    <property type="match status" value="1"/>
</dbReference>
<dbReference type="PANTHER" id="PTHR46191:SF2">
    <property type="entry name" value="HALOACID DEHALOGENASE-LIKE HYDROLASE DOMAIN-CONTAINING PROTEIN 3"/>
    <property type="match status" value="1"/>
</dbReference>
<dbReference type="InterPro" id="IPR036412">
    <property type="entry name" value="HAD-like_sf"/>
</dbReference>
<organism evidence="1 2">
    <name type="scientific">Pedobacter helvus</name>
    <dbReference type="NCBI Taxonomy" id="2563444"/>
    <lineage>
        <taxon>Bacteria</taxon>
        <taxon>Pseudomonadati</taxon>
        <taxon>Bacteroidota</taxon>
        <taxon>Sphingobacteriia</taxon>
        <taxon>Sphingobacteriales</taxon>
        <taxon>Sphingobacteriaceae</taxon>
        <taxon>Pedobacter</taxon>
    </lineage>
</organism>
<evidence type="ECO:0000313" key="1">
    <source>
        <dbReference type="EMBL" id="MFN0291615.1"/>
    </source>
</evidence>
<name>A0ABW9JGT4_9SPHI</name>
<dbReference type="RefSeq" id="WP_138728208.1">
    <property type="nucleotide sequence ID" value="NZ_SRMP02000012.1"/>
</dbReference>
<dbReference type="GO" id="GO:0016787">
    <property type="term" value="F:hydrolase activity"/>
    <property type="evidence" value="ECO:0007669"/>
    <property type="project" value="UniProtKB-KW"/>
</dbReference>
<dbReference type="SFLD" id="SFLDS00003">
    <property type="entry name" value="Haloacid_Dehalogenase"/>
    <property type="match status" value="1"/>
</dbReference>
<dbReference type="SFLD" id="SFLDG01129">
    <property type="entry name" value="C1.5:_HAD__Beta-PGM__Phosphata"/>
    <property type="match status" value="1"/>
</dbReference>
<proteinExistence type="predicted"/>
<comment type="caution">
    <text evidence="1">The sequence shown here is derived from an EMBL/GenBank/DDBJ whole genome shotgun (WGS) entry which is preliminary data.</text>
</comment>
<accession>A0ABW9JGT4</accession>
<dbReference type="Pfam" id="PF00702">
    <property type="entry name" value="Hydrolase"/>
    <property type="match status" value="1"/>
</dbReference>
<dbReference type="Gene3D" id="1.10.150.400">
    <property type="match status" value="1"/>
</dbReference>
<dbReference type="InterPro" id="IPR051828">
    <property type="entry name" value="HAD-like_hydrolase_domain"/>
</dbReference>
<gene>
    <name evidence="1" type="ORF">E5L68_009425</name>
</gene>
<dbReference type="InterPro" id="IPR023214">
    <property type="entry name" value="HAD_sf"/>
</dbReference>
<evidence type="ECO:0000313" key="2">
    <source>
        <dbReference type="Proteomes" id="UP001517367"/>
    </source>
</evidence>
<keyword evidence="2" id="KW-1185">Reference proteome</keyword>